<accession>A0A6G0YFD8</accession>
<sequence length="66" mass="7823">MTRCFGANLSFSKLITFFQHPELKKKFIYYLMQHICSNYAGILWVIGKKYMTEMTKPYNGNTFKSL</sequence>
<evidence type="ECO:0000256" key="1">
    <source>
        <dbReference type="SAM" id="Phobius"/>
    </source>
</evidence>
<feature type="transmembrane region" description="Helical" evidence="1">
    <location>
        <begin position="27"/>
        <end position="46"/>
    </location>
</feature>
<keyword evidence="1" id="KW-1133">Transmembrane helix</keyword>
<comment type="caution">
    <text evidence="2">The sequence shown here is derived from an EMBL/GenBank/DDBJ whole genome shotgun (WGS) entry which is preliminary data.</text>
</comment>
<organism evidence="2 3">
    <name type="scientific">Aphis craccivora</name>
    <name type="common">Cowpea aphid</name>
    <dbReference type="NCBI Taxonomy" id="307492"/>
    <lineage>
        <taxon>Eukaryota</taxon>
        <taxon>Metazoa</taxon>
        <taxon>Ecdysozoa</taxon>
        <taxon>Arthropoda</taxon>
        <taxon>Hexapoda</taxon>
        <taxon>Insecta</taxon>
        <taxon>Pterygota</taxon>
        <taxon>Neoptera</taxon>
        <taxon>Paraneoptera</taxon>
        <taxon>Hemiptera</taxon>
        <taxon>Sternorrhyncha</taxon>
        <taxon>Aphidomorpha</taxon>
        <taxon>Aphidoidea</taxon>
        <taxon>Aphididae</taxon>
        <taxon>Aphidini</taxon>
        <taxon>Aphis</taxon>
        <taxon>Aphis</taxon>
    </lineage>
</organism>
<dbReference type="Proteomes" id="UP000478052">
    <property type="component" value="Unassembled WGS sequence"/>
</dbReference>
<keyword evidence="1" id="KW-0472">Membrane</keyword>
<evidence type="ECO:0000313" key="3">
    <source>
        <dbReference type="Proteomes" id="UP000478052"/>
    </source>
</evidence>
<dbReference type="EMBL" id="VUJU01004327">
    <property type="protein sequence ID" value="KAF0754734.1"/>
    <property type="molecule type" value="Genomic_DNA"/>
</dbReference>
<gene>
    <name evidence="2" type="ORF">FWK35_00017765</name>
</gene>
<keyword evidence="1" id="KW-0812">Transmembrane</keyword>
<dbReference type="AlphaFoldDB" id="A0A6G0YFD8"/>
<keyword evidence="3" id="KW-1185">Reference proteome</keyword>
<reference evidence="2 3" key="1">
    <citation type="submission" date="2019-08" db="EMBL/GenBank/DDBJ databases">
        <title>Whole genome of Aphis craccivora.</title>
        <authorList>
            <person name="Voronova N.V."/>
            <person name="Shulinski R.S."/>
            <person name="Bandarenka Y.V."/>
            <person name="Zhorov D.G."/>
            <person name="Warner D."/>
        </authorList>
    </citation>
    <scope>NUCLEOTIDE SEQUENCE [LARGE SCALE GENOMIC DNA]</scope>
    <source>
        <strain evidence="2">180601</strain>
        <tissue evidence="2">Whole Body</tissue>
    </source>
</reference>
<protein>
    <submittedName>
        <fullName evidence="2">Uncharacterized protein</fullName>
    </submittedName>
</protein>
<evidence type="ECO:0000313" key="2">
    <source>
        <dbReference type="EMBL" id="KAF0754734.1"/>
    </source>
</evidence>
<proteinExistence type="predicted"/>
<name>A0A6G0YFD8_APHCR</name>